<dbReference type="OrthoDB" id="913062at2759"/>
<proteinExistence type="predicted"/>
<dbReference type="PANTHER" id="PTHR47481:SF22">
    <property type="entry name" value="RETROTRANSPOSON GAG DOMAIN-CONTAINING PROTEIN"/>
    <property type="match status" value="1"/>
</dbReference>
<protein>
    <submittedName>
        <fullName evidence="1">Uncharacterized protein</fullName>
    </submittedName>
</protein>
<dbReference type="EMBL" id="KV002480">
    <property type="protein sequence ID" value="KZV37830.1"/>
    <property type="molecule type" value="Genomic_DNA"/>
</dbReference>
<keyword evidence="2" id="KW-1185">Reference proteome</keyword>
<gene>
    <name evidence="1" type="ORF">F511_10860</name>
</gene>
<evidence type="ECO:0000313" key="1">
    <source>
        <dbReference type="EMBL" id="KZV37830.1"/>
    </source>
</evidence>
<sequence length="126" mass="14737">MILPIIRGHKLDGYVLGTKLCPPEFLPRTTPGSTVKIPNPEYEEWLSNDQLLLGWLYNTMSSDIASQLMRKATSKELWMEQKNYQVHKQEQESFSIKHNYLNKMFALKDMSALHHFLGIEVRRDET</sequence>
<dbReference type="Proteomes" id="UP000250235">
    <property type="component" value="Unassembled WGS sequence"/>
</dbReference>
<name>A0A2Z7C038_9LAMI</name>
<accession>A0A2Z7C038</accession>
<evidence type="ECO:0000313" key="2">
    <source>
        <dbReference type="Proteomes" id="UP000250235"/>
    </source>
</evidence>
<reference evidence="1 2" key="1">
    <citation type="journal article" date="2015" name="Proc. Natl. Acad. Sci. U.S.A.">
        <title>The resurrection genome of Boea hygrometrica: A blueprint for survival of dehydration.</title>
        <authorList>
            <person name="Xiao L."/>
            <person name="Yang G."/>
            <person name="Zhang L."/>
            <person name="Yang X."/>
            <person name="Zhao S."/>
            <person name="Ji Z."/>
            <person name="Zhou Q."/>
            <person name="Hu M."/>
            <person name="Wang Y."/>
            <person name="Chen M."/>
            <person name="Xu Y."/>
            <person name="Jin H."/>
            <person name="Xiao X."/>
            <person name="Hu G."/>
            <person name="Bao F."/>
            <person name="Hu Y."/>
            <person name="Wan P."/>
            <person name="Li L."/>
            <person name="Deng X."/>
            <person name="Kuang T."/>
            <person name="Xiang C."/>
            <person name="Zhu J.K."/>
            <person name="Oliver M.J."/>
            <person name="He Y."/>
        </authorList>
    </citation>
    <scope>NUCLEOTIDE SEQUENCE [LARGE SCALE GENOMIC DNA]</scope>
    <source>
        <strain evidence="2">cv. XS01</strain>
    </source>
</reference>
<dbReference type="PANTHER" id="PTHR47481">
    <property type="match status" value="1"/>
</dbReference>
<dbReference type="AlphaFoldDB" id="A0A2Z7C038"/>
<organism evidence="1 2">
    <name type="scientific">Dorcoceras hygrometricum</name>
    <dbReference type="NCBI Taxonomy" id="472368"/>
    <lineage>
        <taxon>Eukaryota</taxon>
        <taxon>Viridiplantae</taxon>
        <taxon>Streptophyta</taxon>
        <taxon>Embryophyta</taxon>
        <taxon>Tracheophyta</taxon>
        <taxon>Spermatophyta</taxon>
        <taxon>Magnoliopsida</taxon>
        <taxon>eudicotyledons</taxon>
        <taxon>Gunneridae</taxon>
        <taxon>Pentapetalae</taxon>
        <taxon>asterids</taxon>
        <taxon>lamiids</taxon>
        <taxon>Lamiales</taxon>
        <taxon>Gesneriaceae</taxon>
        <taxon>Didymocarpoideae</taxon>
        <taxon>Trichosporeae</taxon>
        <taxon>Loxocarpinae</taxon>
        <taxon>Dorcoceras</taxon>
    </lineage>
</organism>